<dbReference type="PANTHER" id="PTHR24045:SF0">
    <property type="entry name" value="N-ACETYLGLUCOSAMINE-1-PHOSPHOTRANSFERASE SUBUNITS ALPHA_BETA"/>
    <property type="match status" value="1"/>
</dbReference>
<dbReference type="PANTHER" id="PTHR24045">
    <property type="match status" value="1"/>
</dbReference>
<evidence type="ECO:0000259" key="5">
    <source>
        <dbReference type="Pfam" id="PF17102"/>
    </source>
</evidence>
<keyword evidence="7" id="KW-1185">Reference proteome</keyword>
<feature type="region of interest" description="Disordered" evidence="3">
    <location>
        <begin position="165"/>
        <end position="184"/>
    </location>
</feature>
<dbReference type="InterPro" id="IPR047141">
    <property type="entry name" value="Stealth"/>
</dbReference>
<evidence type="ECO:0000313" key="6">
    <source>
        <dbReference type="EMBL" id="GJJ74760.1"/>
    </source>
</evidence>
<dbReference type="Pfam" id="PF17102">
    <property type="entry name" value="Stealth_CR3"/>
    <property type="match status" value="1"/>
</dbReference>
<sequence length="708" mass="81476">MAVAQPLPHARRKQPRTEIKMAPPPASFRESLKEISIGLFVFCIFINIIIFTQTGNQLVGPAPPSSQVYRRPYNFSSSYSSTGRGQGRPALRHRRQPPAPLPAWQLAWIARQEINPDDFKDRTQPTMDLIYTWVNGTEPGLRAMKESYKSKSPLFKLVPRAINAGLPGRKRGPEPIDPRITSKGDETANRFRDLDELRYSMRSVGENAGQLFRKIHLLTTEVVEDREDGSKARYGQAPIWMKQKTNGATTDDEEIDDRLELVPHKYIFDDPEVLPTFNSLAIESQMHHVPDLADIFVYLNDDVFFGKPLGPGDFWTPQYGFVFHFNTFSPVAPTEPNLLKPGETVIGEAQSLRHSNYLLSQHFGSRHRAYVEHIPHILSGPILDEMQSIWPEEFKKTSSHRFRGEGEAREIQVSFMMAHYVLERHRETLLSSYWRYRLDKNRDGRLDWSERASLIQIVDRYRATQEQVSSSKRVSYSSEFVSALEDIEKVFEQVGIPFSQESKYQLSGRDGYPFMIMKSDLSRASNDQRLYRPYHPSTSPARRFCEFNFDFCLGPDFTNSTIEYIDAPTITKKSKDGSTSTLFERLAFTEFHCGDCLLHILRQESENPGLGDLMPEDQESKEFKEVAQDIAKYSHVVANSEFQFVMMTDGLQSQRVLDGMMRRRNTITYLCTNDDLPDSNLIVQRVKDIYHNFMDARFPTLSPWEKST</sequence>
<gene>
    <name evidence="6" type="ORF">EMPS_07118</name>
</gene>
<feature type="region of interest" description="Disordered" evidence="3">
    <location>
        <begin position="1"/>
        <end position="23"/>
    </location>
</feature>
<protein>
    <submittedName>
        <fullName evidence="6">Uncharacterized protein</fullName>
    </submittedName>
</protein>
<dbReference type="InterPro" id="IPR031357">
    <property type="entry name" value="Stealth_CR3"/>
</dbReference>
<reference evidence="6" key="2">
    <citation type="journal article" date="2022" name="Microbiol. Resour. Announc.">
        <title>Whole-Genome Sequence of Entomortierella parvispora E1425, a Mucoromycotan Fungus Associated with Burkholderiaceae-Related Endosymbiotic Bacteria.</title>
        <authorList>
            <person name="Herlambang A."/>
            <person name="Guo Y."/>
            <person name="Takashima Y."/>
            <person name="Narisawa K."/>
            <person name="Ohta H."/>
            <person name="Nishizawa T."/>
        </authorList>
    </citation>
    <scope>NUCLEOTIDE SEQUENCE</scope>
    <source>
        <strain evidence="6">E1425</strain>
    </source>
</reference>
<dbReference type="Proteomes" id="UP000827284">
    <property type="component" value="Unassembled WGS sequence"/>
</dbReference>
<feature type="domain" description="Stealth protein CR3 conserved region 3" evidence="5">
    <location>
        <begin position="373"/>
        <end position="423"/>
    </location>
</feature>
<evidence type="ECO:0000259" key="4">
    <source>
        <dbReference type="Pfam" id="PF11380"/>
    </source>
</evidence>
<dbReference type="Pfam" id="PF11380">
    <property type="entry name" value="Stealth_CR2"/>
    <property type="match status" value="1"/>
</dbReference>
<name>A0A9P3HDJ6_9FUNG</name>
<dbReference type="GO" id="GO:0005794">
    <property type="term" value="C:Golgi apparatus"/>
    <property type="evidence" value="ECO:0007669"/>
    <property type="project" value="TreeGrafter"/>
</dbReference>
<comment type="similarity">
    <text evidence="1">Belongs to the stealth family.</text>
</comment>
<feature type="region of interest" description="Disordered" evidence="3">
    <location>
        <begin position="77"/>
        <end position="96"/>
    </location>
</feature>
<dbReference type="InterPro" id="IPR021520">
    <property type="entry name" value="Stealth_CR2"/>
</dbReference>
<evidence type="ECO:0000256" key="1">
    <source>
        <dbReference type="ARBA" id="ARBA00007583"/>
    </source>
</evidence>
<dbReference type="GO" id="GO:0016772">
    <property type="term" value="F:transferase activity, transferring phosphorus-containing groups"/>
    <property type="evidence" value="ECO:0007669"/>
    <property type="project" value="InterPro"/>
</dbReference>
<evidence type="ECO:0000256" key="3">
    <source>
        <dbReference type="SAM" id="MobiDB-lite"/>
    </source>
</evidence>
<dbReference type="OrthoDB" id="263283at2759"/>
<feature type="compositionally biased region" description="Basic and acidic residues" evidence="3">
    <location>
        <begin position="171"/>
        <end position="184"/>
    </location>
</feature>
<reference evidence="6" key="1">
    <citation type="submission" date="2021-11" db="EMBL/GenBank/DDBJ databases">
        <authorList>
            <person name="Herlambang A."/>
            <person name="Guo Y."/>
            <person name="Takashima Y."/>
            <person name="Nishizawa T."/>
        </authorList>
    </citation>
    <scope>NUCLEOTIDE SEQUENCE</scope>
    <source>
        <strain evidence="6">E1425</strain>
    </source>
</reference>
<evidence type="ECO:0000313" key="7">
    <source>
        <dbReference type="Proteomes" id="UP000827284"/>
    </source>
</evidence>
<evidence type="ECO:0000256" key="2">
    <source>
        <dbReference type="ARBA" id="ARBA00022679"/>
    </source>
</evidence>
<comment type="caution">
    <text evidence="6">The sequence shown here is derived from an EMBL/GenBank/DDBJ whole genome shotgun (WGS) entry which is preliminary data.</text>
</comment>
<dbReference type="EMBL" id="BQFW01000009">
    <property type="protein sequence ID" value="GJJ74760.1"/>
    <property type="molecule type" value="Genomic_DNA"/>
</dbReference>
<proteinExistence type="inferred from homology"/>
<keyword evidence="2" id="KW-0808">Transferase</keyword>
<dbReference type="AlphaFoldDB" id="A0A9P3HDJ6"/>
<organism evidence="6 7">
    <name type="scientific">Entomortierella parvispora</name>
    <dbReference type="NCBI Taxonomy" id="205924"/>
    <lineage>
        <taxon>Eukaryota</taxon>
        <taxon>Fungi</taxon>
        <taxon>Fungi incertae sedis</taxon>
        <taxon>Mucoromycota</taxon>
        <taxon>Mortierellomycotina</taxon>
        <taxon>Mortierellomycetes</taxon>
        <taxon>Mortierellales</taxon>
        <taxon>Mortierellaceae</taxon>
        <taxon>Entomortierella</taxon>
    </lineage>
</organism>
<accession>A0A9P3HDJ6</accession>
<feature type="domain" description="Stealth protein CR2 conserved region 2" evidence="4">
    <location>
        <begin position="190"/>
        <end position="319"/>
    </location>
</feature>